<evidence type="ECO:0000313" key="3">
    <source>
        <dbReference type="Proteomes" id="UP001596417"/>
    </source>
</evidence>
<evidence type="ECO:0000313" key="2">
    <source>
        <dbReference type="EMBL" id="MFC7193339.1"/>
    </source>
</evidence>
<dbReference type="Gene3D" id="3.10.180.10">
    <property type="entry name" value="2,3-Dihydroxybiphenyl 1,2-Dioxygenase, domain 1"/>
    <property type="match status" value="1"/>
</dbReference>
<comment type="caution">
    <text evidence="2">The sequence shown here is derived from an EMBL/GenBank/DDBJ whole genome shotgun (WGS) entry which is preliminary data.</text>
</comment>
<sequence>MHLRLHVEEIDTAVDRLAGRGDVTVLDAPQTNDDGPTESLTYVFCRVEWGLYLELLEAPDRMPYADETADRQYGPASSWSLRPEHD</sequence>
<feature type="region of interest" description="Disordered" evidence="1">
    <location>
        <begin position="66"/>
        <end position="86"/>
    </location>
</feature>
<evidence type="ECO:0008006" key="4">
    <source>
        <dbReference type="Google" id="ProtNLM"/>
    </source>
</evidence>
<organism evidence="2 3">
    <name type="scientific">Halocatena marina</name>
    <dbReference type="NCBI Taxonomy" id="2934937"/>
    <lineage>
        <taxon>Archaea</taxon>
        <taxon>Methanobacteriati</taxon>
        <taxon>Methanobacteriota</taxon>
        <taxon>Stenosarchaea group</taxon>
        <taxon>Halobacteria</taxon>
        <taxon>Halobacteriales</taxon>
        <taxon>Natronomonadaceae</taxon>
        <taxon>Halocatena</taxon>
    </lineage>
</organism>
<dbReference type="Proteomes" id="UP001596417">
    <property type="component" value="Unassembled WGS sequence"/>
</dbReference>
<name>A0ABD5YYK7_9EURY</name>
<proteinExistence type="predicted"/>
<keyword evidence="3" id="KW-1185">Reference proteome</keyword>
<dbReference type="AlphaFoldDB" id="A0ABD5YYK7"/>
<accession>A0ABD5YYK7</accession>
<reference evidence="2 3" key="1">
    <citation type="journal article" date="2019" name="Int. J. Syst. Evol. Microbiol.">
        <title>The Global Catalogue of Microorganisms (GCM) 10K type strain sequencing project: providing services to taxonomists for standard genome sequencing and annotation.</title>
        <authorList>
            <consortium name="The Broad Institute Genomics Platform"/>
            <consortium name="The Broad Institute Genome Sequencing Center for Infectious Disease"/>
            <person name="Wu L."/>
            <person name="Ma J."/>
        </authorList>
    </citation>
    <scope>NUCLEOTIDE SEQUENCE [LARGE SCALE GENOMIC DNA]</scope>
    <source>
        <strain evidence="2 3">RDMS1</strain>
    </source>
</reference>
<evidence type="ECO:0000256" key="1">
    <source>
        <dbReference type="SAM" id="MobiDB-lite"/>
    </source>
</evidence>
<dbReference type="InterPro" id="IPR029068">
    <property type="entry name" value="Glyas_Bleomycin-R_OHBP_Dase"/>
</dbReference>
<dbReference type="EMBL" id="JBHTAX010000008">
    <property type="protein sequence ID" value="MFC7193339.1"/>
    <property type="molecule type" value="Genomic_DNA"/>
</dbReference>
<dbReference type="SUPFAM" id="SSF54593">
    <property type="entry name" value="Glyoxalase/Bleomycin resistance protein/Dihydroxybiphenyl dioxygenase"/>
    <property type="match status" value="1"/>
</dbReference>
<protein>
    <recommendedName>
        <fullName evidence="4">VOC domain-containing protein</fullName>
    </recommendedName>
</protein>
<dbReference type="RefSeq" id="WP_390207143.1">
    <property type="nucleotide sequence ID" value="NZ_JBHSZC010000007.1"/>
</dbReference>
<gene>
    <name evidence="2" type="ORF">ACFQL7_28465</name>
</gene>